<keyword evidence="3" id="KW-1185">Reference proteome</keyword>
<accession>A0A0A2TGG2</accession>
<sequence length="151" mass="16505">MKHLTKWVAASAAFTSALVFIPTANSTVDAAEASVSDLTYSYDGQDFTVSYESFTNALLDAEGDMYDFIVEKQPEIKAVGLKNGNYVDYEAFANSVFDSSENPLEILANLSQDPSKTFEDSEVTTWVEVTDFNNGEPVFSDAVVPEVISID</sequence>
<dbReference type="Proteomes" id="UP000030147">
    <property type="component" value="Unassembled WGS sequence"/>
</dbReference>
<dbReference type="AlphaFoldDB" id="A0A0A2TGG2"/>
<evidence type="ECO:0000313" key="2">
    <source>
        <dbReference type="EMBL" id="KGP74654.1"/>
    </source>
</evidence>
<proteinExistence type="predicted"/>
<name>A0A0A2TGG2_9BACI</name>
<dbReference type="OrthoDB" id="9801679at2"/>
<evidence type="ECO:0000313" key="3">
    <source>
        <dbReference type="Proteomes" id="UP000030147"/>
    </source>
</evidence>
<reference evidence="2 3" key="1">
    <citation type="journal article" date="2015" name="Stand. Genomic Sci.">
        <title>High quality draft genome sequence of the moderately halophilic bacterium Pontibacillus yanchengensis Y32(T) and comparison among Pontibacillus genomes.</title>
        <authorList>
            <person name="Huang J."/>
            <person name="Qiao Z.X."/>
            <person name="Tang J.W."/>
            <person name="Wang G."/>
        </authorList>
    </citation>
    <scope>NUCLEOTIDE SEQUENCE [LARGE SCALE GENOMIC DNA]</scope>
    <source>
        <strain evidence="2 3">Y32</strain>
    </source>
</reference>
<evidence type="ECO:0000256" key="1">
    <source>
        <dbReference type="SAM" id="SignalP"/>
    </source>
</evidence>
<keyword evidence="1" id="KW-0732">Signal</keyword>
<dbReference type="EMBL" id="AVBF01000001">
    <property type="protein sequence ID" value="KGP74654.1"/>
    <property type="molecule type" value="Genomic_DNA"/>
</dbReference>
<dbReference type="eggNOG" id="ENOG5030CDN">
    <property type="taxonomic scope" value="Bacteria"/>
</dbReference>
<feature type="chain" id="PRO_5001994089" evidence="1">
    <location>
        <begin position="31"/>
        <end position="151"/>
    </location>
</feature>
<feature type="signal peptide" evidence="1">
    <location>
        <begin position="1"/>
        <end position="30"/>
    </location>
</feature>
<organism evidence="2 3">
    <name type="scientific">Pontibacillus yanchengensis Y32</name>
    <dbReference type="NCBI Taxonomy" id="1385514"/>
    <lineage>
        <taxon>Bacteria</taxon>
        <taxon>Bacillati</taxon>
        <taxon>Bacillota</taxon>
        <taxon>Bacilli</taxon>
        <taxon>Bacillales</taxon>
        <taxon>Bacillaceae</taxon>
        <taxon>Pontibacillus</taxon>
    </lineage>
</organism>
<comment type="caution">
    <text evidence="2">The sequence shown here is derived from an EMBL/GenBank/DDBJ whole genome shotgun (WGS) entry which is preliminary data.</text>
</comment>
<dbReference type="RefSeq" id="WP_036814952.1">
    <property type="nucleotide sequence ID" value="NZ_AVBF01000001.1"/>
</dbReference>
<gene>
    <name evidence="2" type="ORF">N782_00055</name>
</gene>
<dbReference type="STRING" id="1385514.N782_00055"/>
<protein>
    <submittedName>
        <fullName evidence="2">Uncharacterized protein</fullName>
    </submittedName>
</protein>